<dbReference type="Proteomes" id="UP000745663">
    <property type="component" value="Unassembled WGS sequence"/>
</dbReference>
<dbReference type="PANTHER" id="PTHR11414">
    <property type="entry name" value="CYSTATIN FAMILY MEMBER"/>
    <property type="match status" value="1"/>
</dbReference>
<evidence type="ECO:0000256" key="3">
    <source>
        <dbReference type="ARBA" id="ARBA00022690"/>
    </source>
</evidence>
<protein>
    <recommendedName>
        <fullName evidence="4">Cystatin domain-containing protein</fullName>
    </recommendedName>
</protein>
<comment type="subcellular location">
    <subcellularLocation>
        <location evidence="1">Cytoplasm</location>
    </subcellularLocation>
</comment>
<sequence length="100" mass="11084">MRAGGLSEPRKATSEIQEYVDRVKPTFEDGVNVSYSEFRAVAYRTQTVAGVNYFFSVATNNSSNEFIFLKIFKSLPSSGGELSLTGYQTGKTASDEIIYF</sequence>
<reference evidence="5 6" key="1">
    <citation type="submission" date="2020-08" db="EMBL/GenBank/DDBJ databases">
        <title>Description of novel Pseudomonas species.</title>
        <authorList>
            <person name="Duman M."/>
            <person name="Mulet M."/>
            <person name="Altun S."/>
            <person name="Saticioglu I.B."/>
            <person name="Lalucat J."/>
            <person name="Garcia-Valdes E."/>
        </authorList>
    </citation>
    <scope>NUCLEOTIDE SEQUENCE [LARGE SCALE GENOMIC DNA]</scope>
    <source>
        <strain evidence="5 6">P66</strain>
    </source>
</reference>
<keyword evidence="3" id="KW-0646">Protease inhibitor</keyword>
<keyword evidence="2" id="KW-0963">Cytoplasm</keyword>
<accession>A0ABS2BUH5</accession>
<proteinExistence type="predicted"/>
<keyword evidence="6" id="KW-1185">Reference proteome</keyword>
<dbReference type="SMART" id="SM00043">
    <property type="entry name" value="CY"/>
    <property type="match status" value="1"/>
</dbReference>
<dbReference type="SUPFAM" id="SSF54403">
    <property type="entry name" value="Cystatin/monellin"/>
    <property type="match status" value="1"/>
</dbReference>
<dbReference type="PANTHER" id="PTHR11414:SF20">
    <property type="entry name" value="CYSTATIN-A"/>
    <property type="match status" value="1"/>
</dbReference>
<comment type="caution">
    <text evidence="5">The sequence shown here is derived from an EMBL/GenBank/DDBJ whole genome shotgun (WGS) entry which is preliminary data.</text>
</comment>
<evidence type="ECO:0000313" key="5">
    <source>
        <dbReference type="EMBL" id="MBM5456454.1"/>
    </source>
</evidence>
<evidence type="ECO:0000259" key="4">
    <source>
        <dbReference type="SMART" id="SM00043"/>
    </source>
</evidence>
<dbReference type="InterPro" id="IPR000010">
    <property type="entry name" value="Cystatin_dom"/>
</dbReference>
<evidence type="ECO:0000256" key="2">
    <source>
        <dbReference type="ARBA" id="ARBA00022490"/>
    </source>
</evidence>
<dbReference type="Gene3D" id="3.10.450.10">
    <property type="match status" value="1"/>
</dbReference>
<dbReference type="InterPro" id="IPR001713">
    <property type="entry name" value="Prot_inh_stefin"/>
</dbReference>
<evidence type="ECO:0000256" key="1">
    <source>
        <dbReference type="ARBA" id="ARBA00004496"/>
    </source>
</evidence>
<dbReference type="PRINTS" id="PR00295">
    <property type="entry name" value="STEFINA"/>
</dbReference>
<dbReference type="Pfam" id="PF00031">
    <property type="entry name" value="Cystatin"/>
    <property type="match status" value="1"/>
</dbReference>
<evidence type="ECO:0000313" key="6">
    <source>
        <dbReference type="Proteomes" id="UP000745663"/>
    </source>
</evidence>
<dbReference type="EMBL" id="JACOPV010000002">
    <property type="protein sequence ID" value="MBM5456454.1"/>
    <property type="molecule type" value="Genomic_DNA"/>
</dbReference>
<name>A0ABS2BUH5_9PSED</name>
<dbReference type="CDD" id="cd00042">
    <property type="entry name" value="CY"/>
    <property type="match status" value="1"/>
</dbReference>
<gene>
    <name evidence="5" type="ORF">H8F21_02600</name>
</gene>
<organism evidence="5 6">
    <name type="scientific">Pseudomonas arcuscaelestis</name>
    <dbReference type="NCBI Taxonomy" id="2710591"/>
    <lineage>
        <taxon>Bacteria</taxon>
        <taxon>Pseudomonadati</taxon>
        <taxon>Pseudomonadota</taxon>
        <taxon>Gammaproteobacteria</taxon>
        <taxon>Pseudomonadales</taxon>
        <taxon>Pseudomonadaceae</taxon>
        <taxon>Pseudomonas</taxon>
    </lineage>
</organism>
<dbReference type="InterPro" id="IPR046350">
    <property type="entry name" value="Cystatin_sf"/>
</dbReference>
<dbReference type="RefSeq" id="WP_203583967.1">
    <property type="nucleotide sequence ID" value="NZ_JACOPV010000002.1"/>
</dbReference>
<feature type="domain" description="Cystatin" evidence="4">
    <location>
        <begin position="1"/>
        <end position="100"/>
    </location>
</feature>